<comment type="caution">
    <text evidence="2">The sequence shown here is derived from an EMBL/GenBank/DDBJ whole genome shotgun (WGS) entry which is preliminary data.</text>
</comment>
<evidence type="ECO:0000256" key="1">
    <source>
        <dbReference type="SAM" id="Coils"/>
    </source>
</evidence>
<name>A0A8S1PPF3_PARPR</name>
<dbReference type="AlphaFoldDB" id="A0A8S1PPF3"/>
<evidence type="ECO:0000313" key="3">
    <source>
        <dbReference type="Proteomes" id="UP000688137"/>
    </source>
</evidence>
<keyword evidence="3" id="KW-1185">Reference proteome</keyword>
<protein>
    <submittedName>
        <fullName evidence="2">Uncharacterized protein</fullName>
    </submittedName>
</protein>
<feature type="coiled-coil region" evidence="1">
    <location>
        <begin position="55"/>
        <end position="84"/>
    </location>
</feature>
<evidence type="ECO:0000313" key="2">
    <source>
        <dbReference type="EMBL" id="CAD8104911.1"/>
    </source>
</evidence>
<reference evidence="2" key="1">
    <citation type="submission" date="2021-01" db="EMBL/GenBank/DDBJ databases">
        <authorList>
            <consortium name="Genoscope - CEA"/>
            <person name="William W."/>
        </authorList>
    </citation>
    <scope>NUCLEOTIDE SEQUENCE</scope>
</reference>
<dbReference type="Proteomes" id="UP000688137">
    <property type="component" value="Unassembled WGS sequence"/>
</dbReference>
<gene>
    <name evidence="2" type="ORF">PPRIM_AZ9-3.1.T1250132</name>
</gene>
<keyword evidence="1" id="KW-0175">Coiled coil</keyword>
<organism evidence="2 3">
    <name type="scientific">Paramecium primaurelia</name>
    <dbReference type="NCBI Taxonomy" id="5886"/>
    <lineage>
        <taxon>Eukaryota</taxon>
        <taxon>Sar</taxon>
        <taxon>Alveolata</taxon>
        <taxon>Ciliophora</taxon>
        <taxon>Intramacronucleata</taxon>
        <taxon>Oligohymenophorea</taxon>
        <taxon>Peniculida</taxon>
        <taxon>Parameciidae</taxon>
        <taxon>Paramecium</taxon>
    </lineage>
</organism>
<sequence length="169" mass="20519">MDLDVQEETIKLLYETIFEEICQFSIDQKEYAEWIDIKKPILLITKKLQNIPFDLERIQHLAQLEEEQKRAAEEVVLAEKYKREPKRKQRKMKLNQRLKDKQILKNKDKQRIKKIYGKMKFKLHRQYQKKHLSYVQLKIFGPRILLKCLLDQLQAKSTYMIDSQIPPSF</sequence>
<proteinExistence type="predicted"/>
<accession>A0A8S1PPF3</accession>
<dbReference type="EMBL" id="CAJJDM010000128">
    <property type="protein sequence ID" value="CAD8104911.1"/>
    <property type="molecule type" value="Genomic_DNA"/>
</dbReference>